<dbReference type="Proteomes" id="UP000076962">
    <property type="component" value="Unassembled WGS sequence"/>
</dbReference>
<accession>A0A0A6NXZ7</accession>
<proteinExistence type="predicted"/>
<reference evidence="1 2" key="1">
    <citation type="submission" date="2016-05" db="EMBL/GenBank/DDBJ databases">
        <title>Single-cell genome of chain-forming Candidatus Thiomargarita nelsonii and comparison to other large sulfur-oxidizing bacteria.</title>
        <authorList>
            <person name="Winkel M."/>
            <person name="Salman V."/>
            <person name="Woyke T."/>
            <person name="Schulz-Vogt H."/>
            <person name="Richter M."/>
            <person name="Flood B."/>
            <person name="Bailey J."/>
            <person name="Amann R."/>
            <person name="Mussmann M."/>
        </authorList>
    </citation>
    <scope>NUCLEOTIDE SEQUENCE [LARGE SCALE GENOMIC DNA]</scope>
    <source>
        <strain evidence="1 2">THI036</strain>
    </source>
</reference>
<dbReference type="EMBL" id="LUTY01002299">
    <property type="protein sequence ID" value="OAD20535.1"/>
    <property type="molecule type" value="Genomic_DNA"/>
</dbReference>
<evidence type="ECO:0000313" key="1">
    <source>
        <dbReference type="EMBL" id="OAD20535.1"/>
    </source>
</evidence>
<sequence>MVARHEMALTLCVGTRKIDIGLNKMTNKTTNKTDWHRLFGITLIDYFRDSNYRVELEKDLSLQQQYLDVIIIEQAQGQKLDELPDGLDNLRQHNLLSYKSHQEALDTWALDELLGHYVNYRKQESPPPKPPKKKKTLLPETDFQLYAVSTRYPHKLAKEYPLETIQDGVYKLPWGSKVVRVIVLSRIPKTQKNTVWQLFSSVLEKFEFAKNHHDWRNPKLSSIINQLYEHYCAEGVFMSYTIEDYLRETEQRVLNSFTLEEIVKKRSREEVVKAFTSQEVLKSLPIEVIEEYLSKVKQKQ</sequence>
<gene>
    <name evidence="1" type="ORF">THIOM_003756</name>
</gene>
<keyword evidence="2" id="KW-1185">Reference proteome</keyword>
<name>A0A0A6NXZ7_9GAMM</name>
<comment type="caution">
    <text evidence="1">The sequence shown here is derived from an EMBL/GenBank/DDBJ whole genome shotgun (WGS) entry which is preliminary data.</text>
</comment>
<organism evidence="1 2">
    <name type="scientific">Candidatus Thiomargarita nelsonii</name>
    <dbReference type="NCBI Taxonomy" id="1003181"/>
    <lineage>
        <taxon>Bacteria</taxon>
        <taxon>Pseudomonadati</taxon>
        <taxon>Pseudomonadota</taxon>
        <taxon>Gammaproteobacteria</taxon>
        <taxon>Thiotrichales</taxon>
        <taxon>Thiotrichaceae</taxon>
        <taxon>Thiomargarita</taxon>
    </lineage>
</organism>
<evidence type="ECO:0000313" key="2">
    <source>
        <dbReference type="Proteomes" id="UP000076962"/>
    </source>
</evidence>
<protein>
    <submittedName>
        <fullName evidence="1">Uncharacterized protein</fullName>
    </submittedName>
</protein>
<dbReference type="AlphaFoldDB" id="A0A0A6NXZ7"/>